<proteinExistence type="predicted"/>
<dbReference type="InterPro" id="IPR027417">
    <property type="entry name" value="P-loop_NTPase"/>
</dbReference>
<accession>A0A381PSG4</accession>
<keyword evidence="1" id="KW-0547">Nucleotide-binding</keyword>
<protein>
    <recommendedName>
        <fullName evidence="3">ABC transporter domain-containing protein</fullName>
    </recommendedName>
</protein>
<dbReference type="Pfam" id="PF00005">
    <property type="entry name" value="ABC_tran"/>
    <property type="match status" value="1"/>
</dbReference>
<dbReference type="PANTHER" id="PTHR43158">
    <property type="entry name" value="SKFA PEPTIDE EXPORT ATP-BINDING PROTEIN SKFE"/>
    <property type="match status" value="1"/>
</dbReference>
<evidence type="ECO:0000256" key="1">
    <source>
        <dbReference type="ARBA" id="ARBA00022741"/>
    </source>
</evidence>
<dbReference type="PANTHER" id="PTHR43158:SF2">
    <property type="entry name" value="SKFA PEPTIDE EXPORT ATP-BINDING PROTEIN SKFE"/>
    <property type="match status" value="1"/>
</dbReference>
<name>A0A381PSG4_9ZZZZ</name>
<sequence length="230" mass="25749">MNRIQIPIFELKNILISYGDKTALKIGNFKFHRGTVYGIAGPLGSGKSTFLNMLRGKLDLDDGELLYESNPFKKNWRGKIKLPEEILYAKGADVSSGGTVNQFFTSRFQDRSKQIKKQYYSSNNSANEWEASIASLSAGQLRRLNLVTAIESDPKVLIIDDYGINFDDSTLREFNKKLSHTARARGVTIILSSSRVKDISGAVSVLLSLDNGHLAKVRSFKKPEQRSSRR</sequence>
<evidence type="ECO:0000313" key="4">
    <source>
        <dbReference type="EMBL" id="SUZ68959.1"/>
    </source>
</evidence>
<dbReference type="EMBL" id="UINC01001049">
    <property type="protein sequence ID" value="SUZ68959.1"/>
    <property type="molecule type" value="Genomic_DNA"/>
</dbReference>
<organism evidence="4">
    <name type="scientific">marine metagenome</name>
    <dbReference type="NCBI Taxonomy" id="408172"/>
    <lineage>
        <taxon>unclassified sequences</taxon>
        <taxon>metagenomes</taxon>
        <taxon>ecological metagenomes</taxon>
    </lineage>
</organism>
<dbReference type="AlphaFoldDB" id="A0A381PSG4"/>
<keyword evidence="2" id="KW-0067">ATP-binding</keyword>
<dbReference type="SUPFAM" id="SSF52540">
    <property type="entry name" value="P-loop containing nucleoside triphosphate hydrolases"/>
    <property type="match status" value="1"/>
</dbReference>
<reference evidence="4" key="1">
    <citation type="submission" date="2018-05" db="EMBL/GenBank/DDBJ databases">
        <authorList>
            <person name="Lanie J.A."/>
            <person name="Ng W.-L."/>
            <person name="Kazmierczak K.M."/>
            <person name="Andrzejewski T.M."/>
            <person name="Davidsen T.M."/>
            <person name="Wayne K.J."/>
            <person name="Tettelin H."/>
            <person name="Glass J.I."/>
            <person name="Rusch D."/>
            <person name="Podicherti R."/>
            <person name="Tsui H.-C.T."/>
            <person name="Winkler M.E."/>
        </authorList>
    </citation>
    <scope>NUCLEOTIDE SEQUENCE</scope>
</reference>
<dbReference type="GO" id="GO:0005524">
    <property type="term" value="F:ATP binding"/>
    <property type="evidence" value="ECO:0007669"/>
    <property type="project" value="UniProtKB-KW"/>
</dbReference>
<gene>
    <name evidence="4" type="ORF">METZ01_LOCUS21813</name>
</gene>
<dbReference type="GO" id="GO:0016887">
    <property type="term" value="F:ATP hydrolysis activity"/>
    <property type="evidence" value="ECO:0007669"/>
    <property type="project" value="InterPro"/>
</dbReference>
<evidence type="ECO:0000259" key="3">
    <source>
        <dbReference type="PROSITE" id="PS50893"/>
    </source>
</evidence>
<feature type="domain" description="ABC transporter" evidence="3">
    <location>
        <begin position="9"/>
        <end position="230"/>
    </location>
</feature>
<dbReference type="PROSITE" id="PS50893">
    <property type="entry name" value="ABC_TRANSPORTER_2"/>
    <property type="match status" value="1"/>
</dbReference>
<dbReference type="InterPro" id="IPR017871">
    <property type="entry name" value="ABC_transporter-like_CS"/>
</dbReference>
<evidence type="ECO:0000256" key="2">
    <source>
        <dbReference type="ARBA" id="ARBA00022840"/>
    </source>
</evidence>
<dbReference type="InterPro" id="IPR003439">
    <property type="entry name" value="ABC_transporter-like_ATP-bd"/>
</dbReference>
<dbReference type="Gene3D" id="3.40.50.300">
    <property type="entry name" value="P-loop containing nucleotide triphosphate hydrolases"/>
    <property type="match status" value="1"/>
</dbReference>
<dbReference type="PROSITE" id="PS00211">
    <property type="entry name" value="ABC_TRANSPORTER_1"/>
    <property type="match status" value="1"/>
</dbReference>